<evidence type="ECO:0000313" key="2">
    <source>
        <dbReference type="Proteomes" id="UP001139981"/>
    </source>
</evidence>
<dbReference type="Proteomes" id="UP001139981">
    <property type="component" value="Unassembled WGS sequence"/>
</dbReference>
<comment type="caution">
    <text evidence="1">The sequence shown here is derived from an EMBL/GenBank/DDBJ whole genome shotgun (WGS) entry which is preliminary data.</text>
</comment>
<reference evidence="1" key="1">
    <citation type="submission" date="2022-07" db="EMBL/GenBank/DDBJ databases">
        <title>Phylogenomic reconstructions and comparative analyses of Kickxellomycotina fungi.</title>
        <authorList>
            <person name="Reynolds N.K."/>
            <person name="Stajich J.E."/>
            <person name="Barry K."/>
            <person name="Grigoriev I.V."/>
            <person name="Crous P."/>
            <person name="Smith M.E."/>
        </authorList>
    </citation>
    <scope>NUCLEOTIDE SEQUENCE</scope>
    <source>
        <strain evidence="1">CBS 190363</strain>
    </source>
</reference>
<protein>
    <submittedName>
        <fullName evidence="1">Uncharacterized protein</fullName>
    </submittedName>
</protein>
<proteinExistence type="predicted"/>
<organism evidence="1 2">
    <name type="scientific">Coemansia aciculifera</name>
    <dbReference type="NCBI Taxonomy" id="417176"/>
    <lineage>
        <taxon>Eukaryota</taxon>
        <taxon>Fungi</taxon>
        <taxon>Fungi incertae sedis</taxon>
        <taxon>Zoopagomycota</taxon>
        <taxon>Kickxellomycotina</taxon>
        <taxon>Kickxellomycetes</taxon>
        <taxon>Kickxellales</taxon>
        <taxon>Kickxellaceae</taxon>
        <taxon>Coemansia</taxon>
    </lineage>
</organism>
<accession>A0ACC1LW54</accession>
<gene>
    <name evidence="1" type="ORF">IWW38_004946</name>
</gene>
<sequence>METIKKSRDGFAEMIGALVKAKYEDVDTIKKELESQFDMEFVNSPYRTIERVAIDQIQSADNAVYKQL</sequence>
<dbReference type="EMBL" id="JANBVB010002042">
    <property type="protein sequence ID" value="KAJ2888396.1"/>
    <property type="molecule type" value="Genomic_DNA"/>
</dbReference>
<keyword evidence="2" id="KW-1185">Reference proteome</keyword>
<feature type="non-terminal residue" evidence="1">
    <location>
        <position position="68"/>
    </location>
</feature>
<evidence type="ECO:0000313" key="1">
    <source>
        <dbReference type="EMBL" id="KAJ2888396.1"/>
    </source>
</evidence>
<name>A0ACC1LW54_9FUNG</name>